<dbReference type="AlphaFoldDB" id="A0A7S8C9N0"/>
<protein>
    <submittedName>
        <fullName evidence="1">YheC/YheD family protein</fullName>
    </submittedName>
</protein>
<keyword evidence="2" id="KW-1185">Reference proteome</keyword>
<dbReference type="RefSeq" id="WP_239673492.1">
    <property type="nucleotide sequence ID" value="NZ_CP049742.1"/>
</dbReference>
<gene>
    <name evidence="1" type="ORF">G8O30_02850</name>
</gene>
<dbReference type="SUPFAM" id="SSF56059">
    <property type="entry name" value="Glutathione synthetase ATP-binding domain-like"/>
    <property type="match status" value="1"/>
</dbReference>
<sequence length="453" mass="51935">MLQAVTISKAPGKGVIYLPATIQESIPVTTVCFGSKSIPCTTVRTNNTSIKLTEDLWNSLLLPIDLSRIHFSIKDTTLHLGPLVGIFTSGFTPYLLRPIGERSRFFSKLLTAQKTISVCAYIFGEEHIDWENKLINGYYFTEEDGWKQAVYPFPSVIYDRLPNRKSERLKRSRIVKERMETEFTIPWYNPGFFDKLAIFERLDAEEQIQHYLPETQSAESIFQLEQMLRKYPSIYVKPIHGSLGKGIVQFYYEKKEGMYYARYERNEVQKLQKSVALEPLIKQALRGRPLQRFLVQQGIPLHINEGQVVDFRVHTNKDQHGVWQVTAIAAKRAGSGSATTHVKNGGKIVSLQELFEDLSTRQEVQKKLKKAALELSLSLERQLSGVIGEVGFDFGMDTDGRIWFFEANSKPGRSIFSHVDHREYEWLTRKLSLAFSIHVMNQQLNHDLAGLKL</sequence>
<evidence type="ECO:0000313" key="2">
    <source>
        <dbReference type="Proteomes" id="UP000593626"/>
    </source>
</evidence>
<proteinExistence type="predicted"/>
<dbReference type="Pfam" id="PF14398">
    <property type="entry name" value="ATPgrasp_YheCD"/>
    <property type="match status" value="1"/>
</dbReference>
<organism evidence="1 2">
    <name type="scientific">Mangrovibacillus cuniculi</name>
    <dbReference type="NCBI Taxonomy" id="2593652"/>
    <lineage>
        <taxon>Bacteria</taxon>
        <taxon>Bacillati</taxon>
        <taxon>Bacillota</taxon>
        <taxon>Bacilli</taxon>
        <taxon>Bacillales</taxon>
        <taxon>Bacillaceae</taxon>
        <taxon>Mangrovibacillus</taxon>
    </lineage>
</organism>
<evidence type="ECO:0000313" key="1">
    <source>
        <dbReference type="EMBL" id="QPC45970.1"/>
    </source>
</evidence>
<dbReference type="EMBL" id="CP049742">
    <property type="protein sequence ID" value="QPC45970.1"/>
    <property type="molecule type" value="Genomic_DNA"/>
</dbReference>
<dbReference type="Gene3D" id="3.30.470.20">
    <property type="entry name" value="ATP-grasp fold, B domain"/>
    <property type="match status" value="1"/>
</dbReference>
<accession>A0A7S8C9N0</accession>
<dbReference type="KEGG" id="mcui:G8O30_02850"/>
<name>A0A7S8C9N0_9BACI</name>
<dbReference type="InterPro" id="IPR026838">
    <property type="entry name" value="YheC/D"/>
</dbReference>
<reference evidence="1 2" key="1">
    <citation type="submission" date="2019-07" db="EMBL/GenBank/DDBJ databases">
        <title>Genome sequence of 2 isolates from Red Sea Mangroves.</title>
        <authorList>
            <person name="Sefrji F."/>
            <person name="Michoud G."/>
            <person name="Merlino G."/>
            <person name="Daffonchio D."/>
        </authorList>
    </citation>
    <scope>NUCLEOTIDE SEQUENCE [LARGE SCALE GENOMIC DNA]</scope>
    <source>
        <strain evidence="1 2">R1DC41</strain>
    </source>
</reference>
<dbReference type="Proteomes" id="UP000593626">
    <property type="component" value="Chromosome"/>
</dbReference>